<reference evidence="2" key="1">
    <citation type="submission" date="2022-11" db="EMBL/GenBank/DDBJ databases">
        <authorList>
            <person name="Petersen C."/>
        </authorList>
    </citation>
    <scope>NUCLEOTIDE SEQUENCE</scope>
    <source>
        <strain evidence="2">IBT 26290</strain>
    </source>
</reference>
<gene>
    <name evidence="2" type="ORF">N7482_000947</name>
</gene>
<protein>
    <submittedName>
        <fullName evidence="2">Uncharacterized protein</fullName>
    </submittedName>
</protein>
<reference evidence="2" key="2">
    <citation type="journal article" date="2023" name="IMA Fungus">
        <title>Comparative genomic study of the Penicillium genus elucidates a diverse pangenome and 15 lateral gene transfer events.</title>
        <authorList>
            <person name="Petersen C."/>
            <person name="Sorensen T."/>
            <person name="Nielsen M.R."/>
            <person name="Sondergaard T.E."/>
            <person name="Sorensen J.L."/>
            <person name="Fitzpatrick D.A."/>
            <person name="Frisvad J.C."/>
            <person name="Nielsen K.L."/>
        </authorList>
    </citation>
    <scope>NUCLEOTIDE SEQUENCE</scope>
    <source>
        <strain evidence="2">IBT 26290</strain>
    </source>
</reference>
<name>A0A9W9LT42_9EURO</name>
<accession>A0A9W9LT42</accession>
<dbReference type="Proteomes" id="UP001149163">
    <property type="component" value="Unassembled WGS sequence"/>
</dbReference>
<feature type="region of interest" description="Disordered" evidence="1">
    <location>
        <begin position="1"/>
        <end position="63"/>
    </location>
</feature>
<dbReference type="GeneID" id="81422248"/>
<organism evidence="2 3">
    <name type="scientific">Penicillium canariense</name>
    <dbReference type="NCBI Taxonomy" id="189055"/>
    <lineage>
        <taxon>Eukaryota</taxon>
        <taxon>Fungi</taxon>
        <taxon>Dikarya</taxon>
        <taxon>Ascomycota</taxon>
        <taxon>Pezizomycotina</taxon>
        <taxon>Eurotiomycetes</taxon>
        <taxon>Eurotiomycetidae</taxon>
        <taxon>Eurotiales</taxon>
        <taxon>Aspergillaceae</taxon>
        <taxon>Penicillium</taxon>
    </lineage>
</organism>
<dbReference type="RefSeq" id="XP_056546678.1">
    <property type="nucleotide sequence ID" value="XM_056683072.1"/>
</dbReference>
<keyword evidence="3" id="KW-1185">Reference proteome</keyword>
<sequence length="63" mass="6656">MTTVNVEVGTGHPGTATSENVHGGSQIPRTPQGDREGHRASKSPLPRVSPPAEPRSQQSVYSH</sequence>
<comment type="caution">
    <text evidence="2">The sequence shown here is derived from an EMBL/GenBank/DDBJ whole genome shotgun (WGS) entry which is preliminary data.</text>
</comment>
<dbReference type="EMBL" id="JAPQKN010000001">
    <property type="protein sequence ID" value="KAJ5175070.1"/>
    <property type="molecule type" value="Genomic_DNA"/>
</dbReference>
<dbReference type="AlphaFoldDB" id="A0A9W9LT42"/>
<proteinExistence type="predicted"/>
<evidence type="ECO:0000313" key="3">
    <source>
        <dbReference type="Proteomes" id="UP001149163"/>
    </source>
</evidence>
<evidence type="ECO:0000313" key="2">
    <source>
        <dbReference type="EMBL" id="KAJ5175070.1"/>
    </source>
</evidence>
<evidence type="ECO:0000256" key="1">
    <source>
        <dbReference type="SAM" id="MobiDB-lite"/>
    </source>
</evidence>